<gene>
    <name evidence="1" type="ORF">LI90_2652</name>
</gene>
<protein>
    <submittedName>
        <fullName evidence="1">Uncharacterized protein</fullName>
    </submittedName>
</protein>
<proteinExistence type="predicted"/>
<comment type="caution">
    <text evidence="1">The sequence shown here is derived from an EMBL/GenBank/DDBJ whole genome shotgun (WGS) entry which is preliminary data.</text>
</comment>
<name>A0A132MV80_9ACTN</name>
<evidence type="ECO:0000313" key="1">
    <source>
        <dbReference type="EMBL" id="KWX01620.1"/>
    </source>
</evidence>
<accession>A0A132MV80</accession>
<evidence type="ECO:0000313" key="2">
    <source>
        <dbReference type="Proteomes" id="UP000070188"/>
    </source>
</evidence>
<dbReference type="EMBL" id="LAXD01000001">
    <property type="protein sequence ID" value="KWX01620.1"/>
    <property type="molecule type" value="Genomic_DNA"/>
</dbReference>
<sequence>MTYRELARAILPRARCAARLAFRRRPIPALYLVGRSVQPGGTMPAALVAELIGA</sequence>
<organism evidence="1 2">
    <name type="scientific">Carbonactinospora thermoautotrophica</name>
    <dbReference type="NCBI Taxonomy" id="1469144"/>
    <lineage>
        <taxon>Bacteria</taxon>
        <taxon>Bacillati</taxon>
        <taxon>Actinomycetota</taxon>
        <taxon>Actinomycetes</taxon>
        <taxon>Kitasatosporales</taxon>
        <taxon>Carbonactinosporaceae</taxon>
        <taxon>Carbonactinospora</taxon>
    </lineage>
</organism>
<dbReference type="AlphaFoldDB" id="A0A132MV80"/>
<dbReference type="RefSeq" id="WP_158009841.1">
    <property type="nucleotide sequence ID" value="NZ_CP171739.1"/>
</dbReference>
<reference evidence="2" key="1">
    <citation type="submission" date="2015-04" db="EMBL/GenBank/DDBJ databases">
        <title>Physiological reanalysis, assessment of diazotrophy, and genome sequences of multiple isolates of Streptomyces thermoautotrophicus.</title>
        <authorList>
            <person name="MacKellar D.C."/>
            <person name="Lieber L."/>
            <person name="Norman J."/>
            <person name="Bolger A."/>
            <person name="Tobin C."/>
            <person name="Murray J.W."/>
            <person name="Chang R."/>
            <person name="Ford T."/>
            <person name="Nguyen P.Q."/>
            <person name="Woodward J."/>
            <person name="Permingeat H."/>
            <person name="Joshi N.S."/>
            <person name="Silver P.A."/>
            <person name="Usadel B."/>
            <person name="Rutherford A.W."/>
            <person name="Friesen M."/>
            <person name="Prell J."/>
        </authorList>
    </citation>
    <scope>NUCLEOTIDE SEQUENCE [LARGE SCALE GENOMIC DNA]</scope>
    <source>
        <strain evidence="2">H1</strain>
    </source>
</reference>
<keyword evidence="2" id="KW-1185">Reference proteome</keyword>
<dbReference type="Proteomes" id="UP000070188">
    <property type="component" value="Unassembled WGS sequence"/>
</dbReference>